<proteinExistence type="predicted"/>
<accession>A0ABR8QHC0</accession>
<keyword evidence="1" id="KW-0732">Signal</keyword>
<evidence type="ECO:0000313" key="2">
    <source>
        <dbReference type="EMBL" id="MBD7919823.1"/>
    </source>
</evidence>
<evidence type="ECO:0000313" key="3">
    <source>
        <dbReference type="Proteomes" id="UP000604241"/>
    </source>
</evidence>
<dbReference type="Proteomes" id="UP000604241">
    <property type="component" value="Unassembled WGS sequence"/>
</dbReference>
<evidence type="ECO:0000256" key="1">
    <source>
        <dbReference type="SAM" id="SignalP"/>
    </source>
</evidence>
<protein>
    <recommendedName>
        <fullName evidence="4">Secreted protein</fullName>
    </recommendedName>
</protein>
<dbReference type="EMBL" id="JACSQV010000016">
    <property type="protein sequence ID" value="MBD7919823.1"/>
    <property type="molecule type" value="Genomic_DNA"/>
</dbReference>
<comment type="caution">
    <text evidence="2">The sequence shown here is derived from an EMBL/GenBank/DDBJ whole genome shotgun (WGS) entry which is preliminary data.</text>
</comment>
<dbReference type="RefSeq" id="WP_191784476.1">
    <property type="nucleotide sequence ID" value="NZ_JACSQV010000016.1"/>
</dbReference>
<reference evidence="2 3" key="1">
    <citation type="submission" date="2020-08" db="EMBL/GenBank/DDBJ databases">
        <title>A Genomic Blueprint of the Chicken Gut Microbiome.</title>
        <authorList>
            <person name="Gilroy R."/>
            <person name="Ravi A."/>
            <person name="Getino M."/>
            <person name="Pursley I."/>
            <person name="Horton D.L."/>
            <person name="Alikhan N.-F."/>
            <person name="Baker D."/>
            <person name="Gharbi K."/>
            <person name="Hall N."/>
            <person name="Watson M."/>
            <person name="Adriaenssens E.M."/>
            <person name="Foster-Nyarko E."/>
            <person name="Jarju S."/>
            <person name="Secka A."/>
            <person name="Antonio M."/>
            <person name="Oren A."/>
            <person name="Chaudhuri R."/>
            <person name="La Ragione R.M."/>
            <person name="Hildebrand F."/>
            <person name="Pallen M.J."/>
        </authorList>
    </citation>
    <scope>NUCLEOTIDE SEQUENCE [LARGE SCALE GENOMIC DNA]</scope>
    <source>
        <strain evidence="2 3">Sa3CUA2</strain>
    </source>
</reference>
<keyword evidence="3" id="KW-1185">Reference proteome</keyword>
<sequence>MKFRHAFLTVATTAVLAVAAGIPAQAATPLPPLVDRSLTTASTKTVTNDECVEAVGAAIAAGATDASTDVCTRTATLTTSPARRVTATELASARGSLSAAEYVAMSAAVNAGALYTKDFRQEQLNGTDTEVQYGHFYYDGERAWIKATYRGVRGIHKCVVSYNVGIGVELTECSDSGSTYQRRIYAKWKFSALFSGFPVSWSETYALNATAQGSLWQ</sequence>
<feature type="chain" id="PRO_5047327570" description="Secreted protein" evidence="1">
    <location>
        <begin position="27"/>
        <end position="217"/>
    </location>
</feature>
<gene>
    <name evidence="2" type="ORF">H9657_16245</name>
</gene>
<feature type="signal peptide" evidence="1">
    <location>
        <begin position="1"/>
        <end position="26"/>
    </location>
</feature>
<name>A0ABR8QHC0_9CELL</name>
<organism evidence="2 3">
    <name type="scientific">Cellulomonas avistercoris</name>
    <dbReference type="NCBI Taxonomy" id="2762242"/>
    <lineage>
        <taxon>Bacteria</taxon>
        <taxon>Bacillati</taxon>
        <taxon>Actinomycetota</taxon>
        <taxon>Actinomycetes</taxon>
        <taxon>Micrococcales</taxon>
        <taxon>Cellulomonadaceae</taxon>
        <taxon>Cellulomonas</taxon>
    </lineage>
</organism>
<evidence type="ECO:0008006" key="4">
    <source>
        <dbReference type="Google" id="ProtNLM"/>
    </source>
</evidence>